<dbReference type="Proteomes" id="UP001165080">
    <property type="component" value="Unassembled WGS sequence"/>
</dbReference>
<protein>
    <submittedName>
        <fullName evidence="1">Uncharacterized protein</fullName>
    </submittedName>
</protein>
<dbReference type="OrthoDB" id="1935127at2759"/>
<comment type="caution">
    <text evidence="1">The sequence shown here is derived from an EMBL/GenBank/DDBJ whole genome shotgun (WGS) entry which is preliminary data.</text>
</comment>
<evidence type="ECO:0000313" key="2">
    <source>
        <dbReference type="Proteomes" id="UP001165080"/>
    </source>
</evidence>
<dbReference type="AlphaFoldDB" id="A0A9W6EY31"/>
<proteinExistence type="predicted"/>
<dbReference type="EMBL" id="BRXU01000001">
    <property type="protein sequence ID" value="GLC48646.1"/>
    <property type="molecule type" value="Genomic_DNA"/>
</dbReference>
<organism evidence="1 2">
    <name type="scientific">Pleodorina starrii</name>
    <dbReference type="NCBI Taxonomy" id="330485"/>
    <lineage>
        <taxon>Eukaryota</taxon>
        <taxon>Viridiplantae</taxon>
        <taxon>Chlorophyta</taxon>
        <taxon>core chlorophytes</taxon>
        <taxon>Chlorophyceae</taxon>
        <taxon>CS clade</taxon>
        <taxon>Chlamydomonadales</taxon>
        <taxon>Volvocaceae</taxon>
        <taxon>Pleodorina</taxon>
    </lineage>
</organism>
<keyword evidence="2" id="KW-1185">Reference proteome</keyword>
<sequence length="237" mass="27859">MSLRYDRGKPAFPPNSNNLGGVDLILDEYRHMQERINDIRPSTVELAVAKRYTQDMTMAERLSRNRAARQAANNQVAADHVNNLHHMHRRIEEMYSRTSRLKNPWDTTEYPVYLRRDTNAYQEMLKEEMEAMRPTSAPAWLRDRNRPRVPPWDEYAGWSVRESLGAAFPRSRYEEVLRMADHSTYKKAIMAEILDNRMYKEADLKRLFRAYVRLAPLGDKDTVAAVVAELKEELFVR</sequence>
<gene>
    <name evidence="1" type="primary">PLEST011583</name>
    <name evidence="1" type="ORF">PLESTB_000121100</name>
</gene>
<evidence type="ECO:0000313" key="1">
    <source>
        <dbReference type="EMBL" id="GLC48646.1"/>
    </source>
</evidence>
<accession>A0A9W6EY31</accession>
<reference evidence="1 2" key="1">
    <citation type="journal article" date="2023" name="Commun. Biol.">
        <title>Reorganization of the ancestral sex-determining regions during the evolution of trioecy in Pleodorina starrii.</title>
        <authorList>
            <person name="Takahashi K."/>
            <person name="Suzuki S."/>
            <person name="Kawai-Toyooka H."/>
            <person name="Yamamoto K."/>
            <person name="Hamaji T."/>
            <person name="Ootsuki R."/>
            <person name="Yamaguchi H."/>
            <person name="Kawachi M."/>
            <person name="Higashiyama T."/>
            <person name="Nozaki H."/>
        </authorList>
    </citation>
    <scope>NUCLEOTIDE SEQUENCE [LARGE SCALE GENOMIC DNA]</scope>
    <source>
        <strain evidence="1 2">NIES-4479</strain>
    </source>
</reference>
<name>A0A9W6EY31_9CHLO</name>